<dbReference type="Proteomes" id="UP000003195">
    <property type="component" value="Unassembled WGS sequence"/>
</dbReference>
<dbReference type="EMBL" id="AECS01000039">
    <property type="protein sequence ID" value="EFQ03650.1"/>
    <property type="molecule type" value="Genomic_DNA"/>
</dbReference>
<protein>
    <submittedName>
        <fullName evidence="1">Uncharacterized protein</fullName>
    </submittedName>
</protein>
<dbReference type="HOGENOM" id="CLU_2617880_0_0_9"/>
<comment type="caution">
    <text evidence="1">The sequence shown here is derived from an EMBL/GenBank/DDBJ whole genome shotgun (WGS) entry which is preliminary data.</text>
</comment>
<organism evidence="1 2">
    <name type="scientific">Megasphaera micronuciformis F0359</name>
    <dbReference type="NCBI Taxonomy" id="706434"/>
    <lineage>
        <taxon>Bacteria</taxon>
        <taxon>Bacillati</taxon>
        <taxon>Bacillota</taxon>
        <taxon>Negativicutes</taxon>
        <taxon>Veillonellales</taxon>
        <taxon>Veillonellaceae</taxon>
        <taxon>Megasphaera</taxon>
    </lineage>
</organism>
<evidence type="ECO:0000313" key="2">
    <source>
        <dbReference type="Proteomes" id="UP000003195"/>
    </source>
</evidence>
<reference evidence="1 2" key="1">
    <citation type="submission" date="2010-08" db="EMBL/GenBank/DDBJ databases">
        <authorList>
            <person name="Weinstock G."/>
            <person name="Sodergren E."/>
            <person name="Clifton S."/>
            <person name="Fulton L."/>
            <person name="Fulton B."/>
            <person name="Courtney L."/>
            <person name="Fronick C."/>
            <person name="Harrison M."/>
            <person name="Strong C."/>
            <person name="Farmer C."/>
            <person name="Delahaunty K."/>
            <person name="Markovic C."/>
            <person name="Hall O."/>
            <person name="Minx P."/>
            <person name="Tomlinson C."/>
            <person name="Mitreva M."/>
            <person name="Hou S."/>
            <person name="Chen J."/>
            <person name="Wollam A."/>
            <person name="Pepin K.H."/>
            <person name="Johnson M."/>
            <person name="Bhonagiri V."/>
            <person name="Zhang X."/>
            <person name="Suruliraj S."/>
            <person name="Warren W."/>
            <person name="Chinwalla A."/>
            <person name="Mardis E.R."/>
            <person name="Wilson R.K."/>
        </authorList>
    </citation>
    <scope>NUCLEOTIDE SEQUENCE [LARGE SCALE GENOMIC DNA]</scope>
    <source>
        <strain evidence="1 2">F0359</strain>
    </source>
</reference>
<dbReference type="AlphaFoldDB" id="E2ZDT8"/>
<gene>
    <name evidence="1" type="ORF">HMPREF9429_01595</name>
</gene>
<name>E2ZDT8_9FIRM</name>
<evidence type="ECO:0000313" key="1">
    <source>
        <dbReference type="EMBL" id="EFQ03650.1"/>
    </source>
</evidence>
<proteinExistence type="predicted"/>
<sequence>MIYCFGREENIVNAYIYIKNGPQLIVTNLKSIKSKQGNTSISETTDFSACFFGHKNYIFTGDNTVSIDGDNIAAVELR</sequence>
<keyword evidence="2" id="KW-1185">Reference proteome</keyword>
<accession>E2ZDT8</accession>
<dbReference type="STRING" id="706434.HMPREF9429_01595"/>